<keyword evidence="2" id="KW-1185">Reference proteome</keyword>
<evidence type="ECO:0000313" key="1">
    <source>
        <dbReference type="EMBL" id="EFW29621.1"/>
    </source>
</evidence>
<protein>
    <submittedName>
        <fullName evidence="1">Uncharacterized protein</fullName>
    </submittedName>
</protein>
<dbReference type="HOGENOM" id="CLU_3276489_0_0_9"/>
<comment type="caution">
    <text evidence="1">The sequence shown here is derived from an EMBL/GenBank/DDBJ whole genome shotgun (WGS) entry which is preliminary data.</text>
</comment>
<organism evidence="1 2">
    <name type="scientific">Selenomonas artemidis F0399</name>
    <dbReference type="NCBI Taxonomy" id="749551"/>
    <lineage>
        <taxon>Bacteria</taxon>
        <taxon>Bacillati</taxon>
        <taxon>Bacillota</taxon>
        <taxon>Negativicutes</taxon>
        <taxon>Selenomonadales</taxon>
        <taxon>Selenomonadaceae</taxon>
        <taxon>Selenomonas</taxon>
    </lineage>
</organism>
<dbReference type="EMBL" id="AECV01000020">
    <property type="protein sequence ID" value="EFW29621.1"/>
    <property type="molecule type" value="Genomic_DNA"/>
</dbReference>
<name>E7N2I0_9FIRM</name>
<sequence>MLIRNHLCFRLSSAHARFSLHFVILQIFLEKSKSDKSVSIV</sequence>
<proteinExistence type="predicted"/>
<accession>E7N2I0</accession>
<dbReference type="STRING" id="749551.HMPREF9555_01195"/>
<dbReference type="Proteomes" id="UP000004633">
    <property type="component" value="Unassembled WGS sequence"/>
</dbReference>
<dbReference type="AlphaFoldDB" id="E7N2I0"/>
<reference evidence="1 2" key="1">
    <citation type="submission" date="2010-08" db="EMBL/GenBank/DDBJ databases">
        <authorList>
            <person name="Weinstock G."/>
            <person name="Sodergren E."/>
            <person name="Clifton S."/>
            <person name="Fulton L."/>
            <person name="Fulton B."/>
            <person name="Courtney L."/>
            <person name="Fronick C."/>
            <person name="Harrison M."/>
            <person name="Strong C."/>
            <person name="Farmer C."/>
            <person name="Delahaunty K."/>
            <person name="Markovic C."/>
            <person name="Hall O."/>
            <person name="Minx P."/>
            <person name="Tomlinson C."/>
            <person name="Mitreva M."/>
            <person name="Hou S."/>
            <person name="Chen J."/>
            <person name="Wollam A."/>
            <person name="Pepin K.H."/>
            <person name="Johnson M."/>
            <person name="Bhonagiri V."/>
            <person name="Zhang X."/>
            <person name="Suruliraj S."/>
            <person name="Warren W."/>
            <person name="Chinwalla A."/>
            <person name="Mardis E.R."/>
            <person name="Wilson R.K."/>
        </authorList>
    </citation>
    <scope>NUCLEOTIDE SEQUENCE [LARGE SCALE GENOMIC DNA]</scope>
    <source>
        <strain evidence="1 2">F0399</strain>
    </source>
</reference>
<gene>
    <name evidence="1" type="ORF">HMPREF9555_01195</name>
</gene>
<evidence type="ECO:0000313" key="2">
    <source>
        <dbReference type="Proteomes" id="UP000004633"/>
    </source>
</evidence>